<evidence type="ECO:0000313" key="5">
    <source>
        <dbReference type="Proteomes" id="UP001190452"/>
    </source>
</evidence>
<keyword evidence="5" id="KW-1185">Reference proteome</keyword>
<dbReference type="EMBL" id="CAUDKV010000006">
    <property type="protein sequence ID" value="CAJ0865932.1"/>
    <property type="molecule type" value="Genomic_DNA"/>
</dbReference>
<keyword evidence="2" id="KW-0413">Isomerase</keyword>
<reference evidence="2 5" key="1">
    <citation type="submission" date="2023-07" db="EMBL/GenBank/DDBJ databases">
        <authorList>
            <person name="Peeters C."/>
        </authorList>
    </citation>
    <scope>NUCLEOTIDE SEQUENCE</scope>
    <source>
        <strain evidence="3 5">R-77569</strain>
        <strain evidence="2">R-77591</strain>
    </source>
</reference>
<dbReference type="Pfam" id="PF01177">
    <property type="entry name" value="Asp_Glu_race"/>
    <property type="match status" value="1"/>
</dbReference>
<sequence length="234" mass="23652">MPNILLINPNASEATTSMMVRIAQDSAPAGCTVVGATAANGPSMIVNEAELAAAAAEVVHTWRAAQIPYAGVIISAFGDPGVAQVREASAPVPVVGICEASMYEAAEGGRRFGVATVTPDLVAAIDAKARQLGLGARYTGVRLTSGEPRALASNAQALEQALAHAVQACIDDGAQAVIIGGGPLGQAALSLAHRFDVPIVAPIGAAVRRLAAQLAGEAGAVRSPASSMHDDRYR</sequence>
<evidence type="ECO:0000256" key="1">
    <source>
        <dbReference type="ARBA" id="ARBA00038414"/>
    </source>
</evidence>
<dbReference type="AlphaFoldDB" id="A0AAD2AKL5"/>
<name>A0AAD2AKL5_9RALS</name>
<dbReference type="InterPro" id="IPR052186">
    <property type="entry name" value="Hydantoin_racemase-like"/>
</dbReference>
<gene>
    <name evidence="2" type="primary">hyuA_1</name>
    <name evidence="3" type="ORF">R77569_01840</name>
    <name evidence="2" type="ORF">R77591_01512</name>
</gene>
<dbReference type="PANTHER" id="PTHR28047:SF5">
    <property type="entry name" value="PROTEIN DCG1"/>
    <property type="match status" value="1"/>
</dbReference>
<proteinExistence type="inferred from homology"/>
<dbReference type="RefSeq" id="WP_222328695.1">
    <property type="nucleotide sequence ID" value="NZ_CATVXE010000005.1"/>
</dbReference>
<dbReference type="Gene3D" id="3.40.50.12500">
    <property type="match status" value="1"/>
</dbReference>
<dbReference type="EMBL" id="CATVXE010000005">
    <property type="protein sequence ID" value="CAJ0681794.1"/>
    <property type="molecule type" value="Genomic_DNA"/>
</dbReference>
<evidence type="ECO:0000313" key="3">
    <source>
        <dbReference type="EMBL" id="CAJ0865932.1"/>
    </source>
</evidence>
<dbReference type="Proteomes" id="UP001190002">
    <property type="component" value="Unassembled WGS sequence"/>
</dbReference>
<dbReference type="InterPro" id="IPR015942">
    <property type="entry name" value="Asp/Glu/hydantoin_racemase"/>
</dbReference>
<evidence type="ECO:0000313" key="4">
    <source>
        <dbReference type="Proteomes" id="UP001190002"/>
    </source>
</evidence>
<dbReference type="PANTHER" id="PTHR28047">
    <property type="entry name" value="PROTEIN DCG1"/>
    <property type="match status" value="1"/>
</dbReference>
<dbReference type="InterPro" id="IPR053714">
    <property type="entry name" value="Iso_Racemase_Enz_sf"/>
</dbReference>
<dbReference type="Proteomes" id="UP001190452">
    <property type="component" value="Unassembled WGS sequence"/>
</dbReference>
<dbReference type="GO" id="GO:0047661">
    <property type="term" value="F:amino-acid racemase activity"/>
    <property type="evidence" value="ECO:0007669"/>
    <property type="project" value="InterPro"/>
</dbReference>
<dbReference type="GO" id="GO:0036348">
    <property type="term" value="F:hydantoin racemase activity"/>
    <property type="evidence" value="ECO:0007669"/>
    <property type="project" value="UniProtKB-EC"/>
</dbReference>
<evidence type="ECO:0000313" key="2">
    <source>
        <dbReference type="EMBL" id="CAJ0681794.1"/>
    </source>
</evidence>
<dbReference type="EC" id="5.1.99.5" evidence="2"/>
<accession>A0AAD2AKL5</accession>
<organism evidence="2 4">
    <name type="scientific">Ralstonia mannitolilytica</name>
    <dbReference type="NCBI Taxonomy" id="105219"/>
    <lineage>
        <taxon>Bacteria</taxon>
        <taxon>Pseudomonadati</taxon>
        <taxon>Pseudomonadota</taxon>
        <taxon>Betaproteobacteria</taxon>
        <taxon>Burkholderiales</taxon>
        <taxon>Burkholderiaceae</taxon>
        <taxon>Ralstonia</taxon>
    </lineage>
</organism>
<comment type="caution">
    <text evidence="2">The sequence shown here is derived from an EMBL/GenBank/DDBJ whole genome shotgun (WGS) entry which is preliminary data.</text>
</comment>
<comment type="similarity">
    <text evidence="1">Belongs to the HyuE racemase family.</text>
</comment>
<protein>
    <submittedName>
        <fullName evidence="2">Hydantoin racemase</fullName>
        <ecNumber evidence="2">5.1.99.5</ecNumber>
    </submittedName>
</protein>